<evidence type="ECO:0000256" key="1">
    <source>
        <dbReference type="ARBA" id="ARBA00008226"/>
    </source>
</evidence>
<evidence type="ECO:0000256" key="6">
    <source>
        <dbReference type="ARBA" id="ARBA00022917"/>
    </source>
</evidence>
<dbReference type="Gene3D" id="3.30.930.10">
    <property type="entry name" value="Bira Bifunctional Protein, Domain 2"/>
    <property type="match status" value="1"/>
</dbReference>
<evidence type="ECO:0000313" key="10">
    <source>
        <dbReference type="EMBL" id="SSW95557.1"/>
    </source>
</evidence>
<dbReference type="FunFam" id="3.30.930.10:FF:000016">
    <property type="entry name" value="Asparagine--tRNA ligase"/>
    <property type="match status" value="1"/>
</dbReference>
<comment type="subunit">
    <text evidence="8">Homodimer.</text>
</comment>
<dbReference type="PROSITE" id="PS50862">
    <property type="entry name" value="AA_TRNA_LIGASE_II"/>
    <property type="match status" value="1"/>
</dbReference>
<reference evidence="10" key="1">
    <citation type="submission" date="2018-04" db="EMBL/GenBank/DDBJ databases">
        <authorList>
            <person name="Go L.Y."/>
            <person name="Mitchell J.A."/>
        </authorList>
    </citation>
    <scope>NUCLEOTIDE SEQUENCE</scope>
    <source>
        <strain evidence="10">ARTV</strain>
    </source>
</reference>
<dbReference type="GO" id="GO:0004816">
    <property type="term" value="F:asparagine-tRNA ligase activity"/>
    <property type="evidence" value="ECO:0007669"/>
    <property type="project" value="UniProtKB-UniRule"/>
</dbReference>
<name>A0A3B0MD29_9GAMM</name>
<evidence type="ECO:0000256" key="8">
    <source>
        <dbReference type="HAMAP-Rule" id="MF_00534"/>
    </source>
</evidence>
<keyword evidence="7 8" id="KW-0030">Aminoacyl-tRNA synthetase</keyword>
<dbReference type="NCBIfam" id="NF003037">
    <property type="entry name" value="PRK03932.1"/>
    <property type="match status" value="1"/>
</dbReference>
<gene>
    <name evidence="8 10" type="primary">asnS</name>
    <name evidence="10" type="ORF">ARTV_1505</name>
</gene>
<keyword evidence="2 8" id="KW-0963">Cytoplasm</keyword>
<dbReference type="GO" id="GO:0003676">
    <property type="term" value="F:nucleic acid binding"/>
    <property type="evidence" value="ECO:0007669"/>
    <property type="project" value="InterPro"/>
</dbReference>
<evidence type="ECO:0000256" key="2">
    <source>
        <dbReference type="ARBA" id="ARBA00022490"/>
    </source>
</evidence>
<dbReference type="Pfam" id="PF01336">
    <property type="entry name" value="tRNA_anti-codon"/>
    <property type="match status" value="1"/>
</dbReference>
<evidence type="ECO:0000256" key="3">
    <source>
        <dbReference type="ARBA" id="ARBA00022598"/>
    </source>
</evidence>
<dbReference type="AlphaFoldDB" id="A0A3B0MD29"/>
<keyword evidence="4 8" id="KW-0547">Nucleotide-binding</keyword>
<evidence type="ECO:0000256" key="7">
    <source>
        <dbReference type="ARBA" id="ARBA00023146"/>
    </source>
</evidence>
<dbReference type="NCBIfam" id="TIGR00457">
    <property type="entry name" value="asnS"/>
    <property type="match status" value="1"/>
</dbReference>
<dbReference type="InterPro" id="IPR002312">
    <property type="entry name" value="Asp/Asn-tRNA-synth_IIb"/>
</dbReference>
<dbReference type="InterPro" id="IPR006195">
    <property type="entry name" value="aa-tRNA-synth_II"/>
</dbReference>
<dbReference type="CDD" id="cd00776">
    <property type="entry name" value="AsxRS_core"/>
    <property type="match status" value="1"/>
</dbReference>
<keyword evidence="6 8" id="KW-0648">Protein biosynthesis</keyword>
<dbReference type="SUPFAM" id="SSF55681">
    <property type="entry name" value="Class II aaRS and biotin synthetases"/>
    <property type="match status" value="1"/>
</dbReference>
<dbReference type="GO" id="GO:0005737">
    <property type="term" value="C:cytoplasm"/>
    <property type="evidence" value="ECO:0007669"/>
    <property type="project" value="UniProtKB-SubCell"/>
</dbReference>
<evidence type="ECO:0000259" key="9">
    <source>
        <dbReference type="PROSITE" id="PS50862"/>
    </source>
</evidence>
<accession>A0A3B0MD29</accession>
<dbReference type="Gene3D" id="2.40.50.140">
    <property type="entry name" value="Nucleic acid-binding proteins"/>
    <property type="match status" value="1"/>
</dbReference>
<sequence>MLLQRPFHLVIPILNLLFLLVSYARTGNIRPSPIGTNFKLLNIKREYFMNIAPVVEVLQGRVAVGAEVTVRGWVRTRRDSKAGFSFLAVYDGSCFNPLQAIVNNELDNYETEVLHLTTSCSVEVTGIVKSSEGQGQNFELSAIQVVVVGMVENPDSYPMAAKRHSVEYLREVAHLRPRTNLIGAVARVRNTLAQAIHRFFHEEGYLWVSTPIITASDTEGAGEMFRVSTLDLQNIPRTKKGDINFDKDFFGREAFLTVSGQLNGEAYACALSKIYTFGPTFRAENSNTSRHLAEFWMVEPEVAFANLDDIASLAEKMLKYVFKAVLQKRNDDLTFFAERIDKDVINRLEKFVASDFAQVDYSYAIKVLEQSGQSFENPVAWGIDLSSEHERYLAEQHFKAPVVVKNYPKDIKAFYMRLNDDNKTVAAMDVLAPGIGEIIGGSQREERLNKLDAQIKEMGLNQQDYSWYRDLRRYGTVPHAGFGLGFERLVAYVTGVQNIRETIPFPRTPRNASF</sequence>
<dbReference type="SUPFAM" id="SSF50249">
    <property type="entry name" value="Nucleic acid-binding proteins"/>
    <property type="match status" value="1"/>
</dbReference>
<comment type="catalytic activity">
    <reaction evidence="8">
        <text>tRNA(Asn) + L-asparagine + ATP = L-asparaginyl-tRNA(Asn) + AMP + diphosphate + H(+)</text>
        <dbReference type="Rhea" id="RHEA:11180"/>
        <dbReference type="Rhea" id="RHEA-COMP:9659"/>
        <dbReference type="Rhea" id="RHEA-COMP:9674"/>
        <dbReference type="ChEBI" id="CHEBI:15378"/>
        <dbReference type="ChEBI" id="CHEBI:30616"/>
        <dbReference type="ChEBI" id="CHEBI:33019"/>
        <dbReference type="ChEBI" id="CHEBI:58048"/>
        <dbReference type="ChEBI" id="CHEBI:78442"/>
        <dbReference type="ChEBI" id="CHEBI:78515"/>
        <dbReference type="ChEBI" id="CHEBI:456215"/>
        <dbReference type="EC" id="6.1.1.22"/>
    </reaction>
</comment>
<comment type="subcellular location">
    <subcellularLocation>
        <location evidence="8">Cytoplasm</location>
    </subcellularLocation>
</comment>
<keyword evidence="3 8" id="KW-0436">Ligase</keyword>
<dbReference type="Pfam" id="PF00152">
    <property type="entry name" value="tRNA-synt_2"/>
    <property type="match status" value="1"/>
</dbReference>
<dbReference type="InterPro" id="IPR004365">
    <property type="entry name" value="NA-bd_OB_tRNA"/>
</dbReference>
<dbReference type="InterPro" id="IPR012340">
    <property type="entry name" value="NA-bd_OB-fold"/>
</dbReference>
<dbReference type="HAMAP" id="MF_00534">
    <property type="entry name" value="Asn_tRNA_synth"/>
    <property type="match status" value="1"/>
</dbReference>
<evidence type="ECO:0000256" key="5">
    <source>
        <dbReference type="ARBA" id="ARBA00022840"/>
    </source>
</evidence>
<dbReference type="InterPro" id="IPR004364">
    <property type="entry name" value="Aa-tRNA-synt_II"/>
</dbReference>
<dbReference type="CDD" id="cd04318">
    <property type="entry name" value="EcAsnRS_like_N"/>
    <property type="match status" value="1"/>
</dbReference>
<dbReference type="PANTHER" id="PTHR22594">
    <property type="entry name" value="ASPARTYL/LYSYL-TRNA SYNTHETASE"/>
    <property type="match status" value="1"/>
</dbReference>
<dbReference type="InterPro" id="IPR045864">
    <property type="entry name" value="aa-tRNA-synth_II/BPL/LPL"/>
</dbReference>
<organism evidence="10">
    <name type="scientific">Arsenophonus endosymbiont of Trialeurodes vaporariorum</name>
    <dbReference type="NCBI Taxonomy" id="235567"/>
    <lineage>
        <taxon>Bacteria</taxon>
        <taxon>Pseudomonadati</taxon>
        <taxon>Pseudomonadota</taxon>
        <taxon>Gammaproteobacteria</taxon>
        <taxon>Enterobacterales</taxon>
        <taxon>Morganellaceae</taxon>
        <taxon>Arsenophonus</taxon>
    </lineage>
</organism>
<dbReference type="InterPro" id="IPR004522">
    <property type="entry name" value="Asn-tRNA-ligase"/>
</dbReference>
<feature type="domain" description="Aminoacyl-transfer RNA synthetases class-II family profile" evidence="9">
    <location>
        <begin position="187"/>
        <end position="504"/>
    </location>
</feature>
<dbReference type="PANTHER" id="PTHR22594:SF34">
    <property type="entry name" value="ASPARAGINE--TRNA LIGASE, MITOCHONDRIAL-RELATED"/>
    <property type="match status" value="1"/>
</dbReference>
<dbReference type="GO" id="GO:0006421">
    <property type="term" value="P:asparaginyl-tRNA aminoacylation"/>
    <property type="evidence" value="ECO:0007669"/>
    <property type="project" value="UniProtKB-UniRule"/>
</dbReference>
<dbReference type="PRINTS" id="PR01042">
    <property type="entry name" value="TRNASYNTHASP"/>
</dbReference>
<keyword evidence="5 8" id="KW-0067">ATP-binding</keyword>
<dbReference type="GO" id="GO:0005524">
    <property type="term" value="F:ATP binding"/>
    <property type="evidence" value="ECO:0007669"/>
    <property type="project" value="UniProtKB-UniRule"/>
</dbReference>
<proteinExistence type="inferred from homology"/>
<comment type="similarity">
    <text evidence="1 8">Belongs to the class-II aminoacyl-tRNA synthetase family.</text>
</comment>
<dbReference type="EMBL" id="UFQR01000005">
    <property type="protein sequence ID" value="SSW95557.1"/>
    <property type="molecule type" value="Genomic_DNA"/>
</dbReference>
<dbReference type="EC" id="6.1.1.22" evidence="8"/>
<evidence type="ECO:0000256" key="4">
    <source>
        <dbReference type="ARBA" id="ARBA00022741"/>
    </source>
</evidence>
<protein>
    <recommendedName>
        <fullName evidence="8">Asparagine--tRNA ligase</fullName>
        <ecNumber evidence="8">6.1.1.22</ecNumber>
    </recommendedName>
    <alternativeName>
        <fullName evidence="8">Asparaginyl-tRNA synthetase</fullName>
        <shortName evidence="8">AsnRS</shortName>
    </alternativeName>
</protein>